<comment type="caution">
    <text evidence="2">The sequence shown here is derived from an EMBL/GenBank/DDBJ whole genome shotgun (WGS) entry which is preliminary data.</text>
</comment>
<evidence type="ECO:0000313" key="3">
    <source>
        <dbReference type="Proteomes" id="UP000290287"/>
    </source>
</evidence>
<accession>A0A4Q0YPN3</accession>
<dbReference type="RefSeq" id="WP_129123546.1">
    <property type="nucleotide sequence ID" value="NZ_PEIB01000029.1"/>
</dbReference>
<dbReference type="Proteomes" id="UP000290287">
    <property type="component" value="Unassembled WGS sequence"/>
</dbReference>
<reference evidence="2 3" key="1">
    <citation type="submission" date="2017-10" db="EMBL/GenBank/DDBJ databases">
        <title>Nyctiphanis sp. nov., isolated from the stomach of the euphausiid Nyctiphanes simplex (Hansen, 1911) in the Gulf of California.</title>
        <authorList>
            <person name="Gomez-Gil B."/>
            <person name="Aguilar-Mendez M."/>
            <person name="Lopez-Cortes A."/>
            <person name="Gomez-Gutierrez J."/>
            <person name="Roque A."/>
            <person name="Lang E."/>
            <person name="Gonzalez-Castillo A."/>
        </authorList>
    </citation>
    <scope>NUCLEOTIDE SEQUENCE [LARGE SCALE GENOMIC DNA]</scope>
    <source>
        <strain evidence="2 3">CAIM 600</strain>
    </source>
</reference>
<keyword evidence="1" id="KW-0812">Transmembrane</keyword>
<dbReference type="PROSITE" id="PS00409">
    <property type="entry name" value="PROKAR_NTER_METHYL"/>
    <property type="match status" value="1"/>
</dbReference>
<gene>
    <name evidence="2" type="ORF">CS022_18890</name>
</gene>
<dbReference type="Gene3D" id="3.30.700.10">
    <property type="entry name" value="Glycoprotein, Type 4 Pilin"/>
    <property type="match status" value="1"/>
</dbReference>
<evidence type="ECO:0000256" key="1">
    <source>
        <dbReference type="SAM" id="Phobius"/>
    </source>
</evidence>
<dbReference type="OrthoDB" id="5902365at2"/>
<dbReference type="NCBIfam" id="TIGR02532">
    <property type="entry name" value="IV_pilin_GFxxxE"/>
    <property type="match status" value="1"/>
</dbReference>
<feature type="transmembrane region" description="Helical" evidence="1">
    <location>
        <begin position="6"/>
        <end position="27"/>
    </location>
</feature>
<protein>
    <submittedName>
        <fullName evidence="2">MSHA biogenesis protein MshA</fullName>
    </submittedName>
</protein>
<sequence length="159" mass="16832">MKQLKGFTLIEMVAVMVMLSLLAVMAAPKLINMREDAELAVLQGLKAAVDGAILTVSSKVILAGLEDNVGTQKVNGIDLYKGYPSVSESGIGVAVGINDGDDWEFDGTTINHPEIKIRAANQVSKYCLIYRGVPLAGSKQPNLPPSSRIVEDCGAITTS</sequence>
<dbReference type="SUPFAM" id="SSF54523">
    <property type="entry name" value="Pili subunits"/>
    <property type="match status" value="1"/>
</dbReference>
<dbReference type="Pfam" id="PF07963">
    <property type="entry name" value="N_methyl"/>
    <property type="match status" value="1"/>
</dbReference>
<proteinExistence type="predicted"/>
<name>A0A4Q0YPN3_9GAMM</name>
<keyword evidence="1" id="KW-0472">Membrane</keyword>
<dbReference type="InterPro" id="IPR045584">
    <property type="entry name" value="Pilin-like"/>
</dbReference>
<evidence type="ECO:0000313" key="2">
    <source>
        <dbReference type="EMBL" id="RXJ71944.1"/>
    </source>
</evidence>
<organism evidence="2 3">
    <name type="scientific">Veronia nyctiphanis</name>
    <dbReference type="NCBI Taxonomy" id="1278244"/>
    <lineage>
        <taxon>Bacteria</taxon>
        <taxon>Pseudomonadati</taxon>
        <taxon>Pseudomonadota</taxon>
        <taxon>Gammaproteobacteria</taxon>
        <taxon>Vibrionales</taxon>
        <taxon>Vibrionaceae</taxon>
        <taxon>Veronia</taxon>
    </lineage>
</organism>
<dbReference type="InterPro" id="IPR012902">
    <property type="entry name" value="N_methyl_site"/>
</dbReference>
<keyword evidence="3" id="KW-1185">Reference proteome</keyword>
<keyword evidence="1" id="KW-1133">Transmembrane helix</keyword>
<dbReference type="EMBL" id="PEIB01000029">
    <property type="protein sequence ID" value="RXJ71944.1"/>
    <property type="molecule type" value="Genomic_DNA"/>
</dbReference>
<dbReference type="AlphaFoldDB" id="A0A4Q0YPN3"/>